<proteinExistence type="predicted"/>
<comment type="caution">
    <text evidence="1">The sequence shown here is derived from an EMBL/GenBank/DDBJ whole genome shotgun (WGS) entry which is preliminary data.</text>
</comment>
<evidence type="ECO:0000313" key="1">
    <source>
        <dbReference type="EMBL" id="KAK0069396.1"/>
    </source>
</evidence>
<dbReference type="AlphaFoldDB" id="A0AAD8FN18"/>
<dbReference type="EMBL" id="JASAOG010000002">
    <property type="protein sequence ID" value="KAK0069396.1"/>
    <property type="molecule type" value="Genomic_DNA"/>
</dbReference>
<sequence length="59" mass="6521">ITKLFGEEVQGADGNQKKRGTKKVRKGRRLLRDIANLSVPDLICTLQGKSLAETERLLG</sequence>
<keyword evidence="2" id="KW-1185">Reference proteome</keyword>
<protein>
    <submittedName>
        <fullName evidence="1">Uncharacterized protein</fullName>
    </submittedName>
</protein>
<reference evidence="1" key="2">
    <citation type="submission" date="2023-04" db="EMBL/GenBank/DDBJ databases">
        <authorList>
            <person name="Bu L."/>
            <person name="Lu L."/>
            <person name="Laidemitt M.R."/>
            <person name="Zhang S.M."/>
            <person name="Mutuku M."/>
            <person name="Mkoji G."/>
            <person name="Steinauer M."/>
            <person name="Loker E.S."/>
        </authorList>
    </citation>
    <scope>NUCLEOTIDE SEQUENCE</scope>
    <source>
        <strain evidence="1">KasaAsao</strain>
        <tissue evidence="1">Whole Snail</tissue>
    </source>
</reference>
<dbReference type="Proteomes" id="UP001233172">
    <property type="component" value="Unassembled WGS sequence"/>
</dbReference>
<feature type="non-terminal residue" evidence="1">
    <location>
        <position position="1"/>
    </location>
</feature>
<accession>A0AAD8FN18</accession>
<evidence type="ECO:0000313" key="2">
    <source>
        <dbReference type="Proteomes" id="UP001233172"/>
    </source>
</evidence>
<gene>
    <name evidence="1" type="ORF">Bpfe_000573</name>
</gene>
<reference evidence="1" key="1">
    <citation type="journal article" date="2023" name="PLoS Negl. Trop. Dis.">
        <title>A genome sequence for Biomphalaria pfeifferi, the major vector snail for the human-infecting parasite Schistosoma mansoni.</title>
        <authorList>
            <person name="Bu L."/>
            <person name="Lu L."/>
            <person name="Laidemitt M.R."/>
            <person name="Zhang S.M."/>
            <person name="Mutuku M."/>
            <person name="Mkoji G."/>
            <person name="Steinauer M."/>
            <person name="Loker E.S."/>
        </authorList>
    </citation>
    <scope>NUCLEOTIDE SEQUENCE</scope>
    <source>
        <strain evidence="1">KasaAsao</strain>
    </source>
</reference>
<name>A0AAD8FN18_BIOPF</name>
<organism evidence="1 2">
    <name type="scientific">Biomphalaria pfeifferi</name>
    <name type="common">Bloodfluke planorb</name>
    <name type="synonym">Freshwater snail</name>
    <dbReference type="NCBI Taxonomy" id="112525"/>
    <lineage>
        <taxon>Eukaryota</taxon>
        <taxon>Metazoa</taxon>
        <taxon>Spiralia</taxon>
        <taxon>Lophotrochozoa</taxon>
        <taxon>Mollusca</taxon>
        <taxon>Gastropoda</taxon>
        <taxon>Heterobranchia</taxon>
        <taxon>Euthyneura</taxon>
        <taxon>Panpulmonata</taxon>
        <taxon>Hygrophila</taxon>
        <taxon>Lymnaeoidea</taxon>
        <taxon>Planorbidae</taxon>
        <taxon>Biomphalaria</taxon>
    </lineage>
</organism>